<sequence>MWRNALFFQVRKHYVYAGKACDMITNFEIRKWASPLLDMSKLNTRPVEPEQRVQDVPLDPDGNPVPMKELPEDAPSGYSARARWEANIFTYEGNLKLHHDRLDSPYFQVLLEPFPGYYLLTVLFMPTFAMLSQTYTYNLLSVCEEDGEKSRYVTSQGSGNNRNNNSLDATLIAEIGTLAKTFTLIASMKDAVVNFKSFLFPHTPFEAFFFTDRFHYKGEKYNIYYSKRRRNVRGPLNLTRLFELYGKEDKADMNSEGKTVTTVGLRSRKNLTHQYCFLWSTDYYSKACLKAMEIVRREELNKSATHRTNRNPNRDGEEEEGSILDGVELHYMKVL</sequence>
<organism evidence="2 3">
    <name type="scientific">Angomonas deanei</name>
    <dbReference type="NCBI Taxonomy" id="59799"/>
    <lineage>
        <taxon>Eukaryota</taxon>
        <taxon>Discoba</taxon>
        <taxon>Euglenozoa</taxon>
        <taxon>Kinetoplastea</taxon>
        <taxon>Metakinetoplastina</taxon>
        <taxon>Trypanosomatida</taxon>
        <taxon>Trypanosomatidae</taxon>
        <taxon>Strigomonadinae</taxon>
        <taxon>Angomonas</taxon>
    </lineage>
</organism>
<dbReference type="Proteomes" id="UP000515908">
    <property type="component" value="Chromosome 02"/>
</dbReference>
<protein>
    <submittedName>
        <fullName evidence="2">Uncharacterized protein</fullName>
    </submittedName>
</protein>
<evidence type="ECO:0000256" key="1">
    <source>
        <dbReference type="SAM" id="MobiDB-lite"/>
    </source>
</evidence>
<dbReference type="AlphaFoldDB" id="A0A7G2C1L5"/>
<feature type="region of interest" description="Disordered" evidence="1">
    <location>
        <begin position="47"/>
        <end position="72"/>
    </location>
</feature>
<feature type="region of interest" description="Disordered" evidence="1">
    <location>
        <begin position="303"/>
        <end position="322"/>
    </location>
</feature>
<dbReference type="VEuPathDB" id="TriTrypDB:ADEAN_000110100"/>
<accession>A0A7G2C1L5</accession>
<evidence type="ECO:0000313" key="2">
    <source>
        <dbReference type="EMBL" id="CAD2213658.1"/>
    </source>
</evidence>
<gene>
    <name evidence="2" type="ORF">ADEAN_000110100</name>
</gene>
<proteinExistence type="predicted"/>
<dbReference type="EMBL" id="LR877146">
    <property type="protein sequence ID" value="CAD2213658.1"/>
    <property type="molecule type" value="Genomic_DNA"/>
</dbReference>
<evidence type="ECO:0000313" key="3">
    <source>
        <dbReference type="Proteomes" id="UP000515908"/>
    </source>
</evidence>
<keyword evidence="3" id="KW-1185">Reference proteome</keyword>
<reference evidence="2 3" key="1">
    <citation type="submission" date="2020-08" db="EMBL/GenBank/DDBJ databases">
        <authorList>
            <person name="Newling K."/>
            <person name="Davey J."/>
            <person name="Forrester S."/>
        </authorList>
    </citation>
    <scope>NUCLEOTIDE SEQUENCE [LARGE SCALE GENOMIC DNA]</scope>
    <source>
        <strain evidence="3">Crithidia deanei Carvalho (ATCC PRA-265)</strain>
    </source>
</reference>
<name>A0A7G2C1L5_9TRYP</name>